<dbReference type="InterPro" id="IPR032867">
    <property type="entry name" value="DYW_dom"/>
</dbReference>
<feature type="repeat" description="PPR" evidence="3">
    <location>
        <begin position="192"/>
        <end position="222"/>
    </location>
</feature>
<evidence type="ECO:0000256" key="2">
    <source>
        <dbReference type="ARBA" id="ARBA00022737"/>
    </source>
</evidence>
<dbReference type="Gene3D" id="1.25.40.10">
    <property type="entry name" value="Tetratricopeptide repeat domain"/>
    <property type="match status" value="3"/>
</dbReference>
<dbReference type="OrthoDB" id="185373at2759"/>
<dbReference type="SUPFAM" id="SSF48452">
    <property type="entry name" value="TPR-like"/>
    <property type="match status" value="1"/>
</dbReference>
<dbReference type="Proteomes" id="UP000236161">
    <property type="component" value="Unassembled WGS sequence"/>
</dbReference>
<organism evidence="5 6">
    <name type="scientific">Apostasia shenzhenica</name>
    <dbReference type="NCBI Taxonomy" id="1088818"/>
    <lineage>
        <taxon>Eukaryota</taxon>
        <taxon>Viridiplantae</taxon>
        <taxon>Streptophyta</taxon>
        <taxon>Embryophyta</taxon>
        <taxon>Tracheophyta</taxon>
        <taxon>Spermatophyta</taxon>
        <taxon>Magnoliopsida</taxon>
        <taxon>Liliopsida</taxon>
        <taxon>Asparagales</taxon>
        <taxon>Orchidaceae</taxon>
        <taxon>Apostasioideae</taxon>
        <taxon>Apostasia</taxon>
    </lineage>
</organism>
<keyword evidence="2" id="KW-0677">Repeat</keyword>
<keyword evidence="6" id="KW-1185">Reference proteome</keyword>
<dbReference type="Pfam" id="PF01535">
    <property type="entry name" value="PPR"/>
    <property type="match status" value="2"/>
</dbReference>
<evidence type="ECO:0000259" key="4">
    <source>
        <dbReference type="Pfam" id="PF14432"/>
    </source>
</evidence>
<reference evidence="5 6" key="1">
    <citation type="journal article" date="2017" name="Nature">
        <title>The Apostasia genome and the evolution of orchids.</title>
        <authorList>
            <person name="Zhang G.Q."/>
            <person name="Liu K.W."/>
            <person name="Li Z."/>
            <person name="Lohaus R."/>
            <person name="Hsiao Y.Y."/>
            <person name="Niu S.C."/>
            <person name="Wang J.Y."/>
            <person name="Lin Y.C."/>
            <person name="Xu Q."/>
            <person name="Chen L.J."/>
            <person name="Yoshida K."/>
            <person name="Fujiwara S."/>
            <person name="Wang Z.W."/>
            <person name="Zhang Y.Q."/>
            <person name="Mitsuda N."/>
            <person name="Wang M."/>
            <person name="Liu G.H."/>
            <person name="Pecoraro L."/>
            <person name="Huang H.X."/>
            <person name="Xiao X.J."/>
            <person name="Lin M."/>
            <person name="Wu X.Y."/>
            <person name="Wu W.L."/>
            <person name="Chen Y.Y."/>
            <person name="Chang S.B."/>
            <person name="Sakamoto S."/>
            <person name="Ohme-Takagi M."/>
            <person name="Yagi M."/>
            <person name="Zeng S.J."/>
            <person name="Shen C.Y."/>
            <person name="Yeh C.M."/>
            <person name="Luo Y.B."/>
            <person name="Tsai W.C."/>
            <person name="Van de Peer Y."/>
            <person name="Liu Z.J."/>
        </authorList>
    </citation>
    <scope>NUCLEOTIDE SEQUENCE [LARGE SCALE GENOMIC DNA]</scope>
    <source>
        <strain evidence="6">cv. Shenzhen</strain>
        <tissue evidence="5">Stem</tissue>
    </source>
</reference>
<protein>
    <submittedName>
        <fullName evidence="5">Pentatricopeptide repeat-containing protein</fullName>
        <ecNumber evidence="5">3.6.1.-</ecNumber>
    </submittedName>
</protein>
<feature type="repeat" description="PPR" evidence="3">
    <location>
        <begin position="328"/>
        <end position="362"/>
    </location>
</feature>
<accession>A0A2I0B4T0</accession>
<dbReference type="FunFam" id="1.25.40.10:FF:002148">
    <property type="entry name" value="Pentatricopeptide repeat-containing protein At2g29760, chloroplastic"/>
    <property type="match status" value="1"/>
</dbReference>
<dbReference type="PANTHER" id="PTHR47926">
    <property type="entry name" value="PENTATRICOPEPTIDE REPEAT-CONTAINING PROTEIN"/>
    <property type="match status" value="1"/>
</dbReference>
<feature type="repeat" description="PPR" evidence="3">
    <location>
        <begin position="223"/>
        <end position="257"/>
    </location>
</feature>
<dbReference type="PANTHER" id="PTHR47926:SF540">
    <property type="entry name" value="PENTATRICOPEPTIDE REPEAT-CONTAINING PROTEIN"/>
    <property type="match status" value="1"/>
</dbReference>
<dbReference type="InterPro" id="IPR046848">
    <property type="entry name" value="E_motif"/>
</dbReference>
<evidence type="ECO:0000313" key="6">
    <source>
        <dbReference type="Proteomes" id="UP000236161"/>
    </source>
</evidence>
<dbReference type="NCBIfam" id="TIGR00756">
    <property type="entry name" value="PPR"/>
    <property type="match status" value="5"/>
</dbReference>
<sequence>MPLLPELQKELPALLRSLHQSPTQPLLYSSIFRILTRTQNSLRRGQQLHALLLLHGVCLDPILSARLASMYASSGDLRSSSLLLLNHPDPSSLLFNSLIRGHSLRGIPTDVLSTFHAMLSRCHFPDHFTYPFVLKACADLPSPSTGTAVHSLCLRQGLELDCYVGSSLINMYAKCGDLRSAHRLFDVMPVRDSSSWNALIAGYMMVGAVKVAEHLFDEMPKRNVISWTAMISGYTQNGSADRALKVFDEMRKEGTEVNPNWVTVISVLPACAHSAALDQGESIHEYARSMGFDSHPIVQIALVGMYAKCGSLLKAHHCFDQIPEKNKSVVAWNTMITAYSSHGRGEEAVSSFEKMISSGIHPDAVSFTGLLSGCSHSGLVDQGLKYFDSMSSVYSVEPTHEHYACLVDLLGRAGQLEKAMKIINQMKIDPGPSIWGALLSACRIHRNLELAEIAAKRLFVLEPGNSGNYILLSNMYAEAKNWEKVKKLRSLLREKGMKKSPGCSWSEINGESYSFFTGDTSHQQAAEIYRLLKDLPEKMKIEGYAPDTSYVLHDVSEEEKECNLAAHSEKLAIAFGILNTIPGTTLRVTKNLRICGDCHTAAKFISKIYEREIIVRDVSRFHHFRDGVCSCRDYW</sequence>
<keyword evidence="5" id="KW-0378">Hydrolase</keyword>
<name>A0A2I0B4T0_9ASPA</name>
<dbReference type="InterPro" id="IPR046960">
    <property type="entry name" value="PPR_At4g14850-like_plant"/>
</dbReference>
<dbReference type="GO" id="GO:0008270">
    <property type="term" value="F:zinc ion binding"/>
    <property type="evidence" value="ECO:0007669"/>
    <property type="project" value="InterPro"/>
</dbReference>
<dbReference type="GO" id="GO:0016787">
    <property type="term" value="F:hydrolase activity"/>
    <property type="evidence" value="ECO:0007669"/>
    <property type="project" value="UniProtKB-KW"/>
</dbReference>
<dbReference type="PROSITE" id="PS51375">
    <property type="entry name" value="PPR"/>
    <property type="match status" value="3"/>
</dbReference>
<evidence type="ECO:0000256" key="1">
    <source>
        <dbReference type="ARBA" id="ARBA00006643"/>
    </source>
</evidence>
<dbReference type="Pfam" id="PF14432">
    <property type="entry name" value="DYW_deaminase"/>
    <property type="match status" value="1"/>
</dbReference>
<dbReference type="Pfam" id="PF13041">
    <property type="entry name" value="PPR_2"/>
    <property type="match status" value="2"/>
</dbReference>
<gene>
    <name evidence="5" type="primary">PCMP-H33</name>
    <name evidence="5" type="ORF">AXF42_Ash020061</name>
</gene>
<dbReference type="GO" id="GO:0009451">
    <property type="term" value="P:RNA modification"/>
    <property type="evidence" value="ECO:0007669"/>
    <property type="project" value="InterPro"/>
</dbReference>
<dbReference type="EC" id="3.6.1.-" evidence="5"/>
<evidence type="ECO:0000256" key="3">
    <source>
        <dbReference type="PROSITE-ProRule" id="PRU00708"/>
    </source>
</evidence>
<proteinExistence type="inferred from homology"/>
<dbReference type="InterPro" id="IPR002885">
    <property type="entry name" value="PPR_rpt"/>
</dbReference>
<dbReference type="EMBL" id="KZ451914">
    <property type="protein sequence ID" value="PKA62789.1"/>
    <property type="molecule type" value="Genomic_DNA"/>
</dbReference>
<dbReference type="GO" id="GO:0003723">
    <property type="term" value="F:RNA binding"/>
    <property type="evidence" value="ECO:0007669"/>
    <property type="project" value="InterPro"/>
</dbReference>
<dbReference type="FunFam" id="1.25.40.10:FF:000348">
    <property type="entry name" value="Pentatricopeptide repeat-containing protein chloroplastic"/>
    <property type="match status" value="1"/>
</dbReference>
<comment type="similarity">
    <text evidence="1">Belongs to the PPR family. PCMP-H subfamily.</text>
</comment>
<feature type="domain" description="DYW" evidence="4">
    <location>
        <begin position="543"/>
        <end position="635"/>
    </location>
</feature>
<dbReference type="InterPro" id="IPR011990">
    <property type="entry name" value="TPR-like_helical_dom_sf"/>
</dbReference>
<dbReference type="Pfam" id="PF20431">
    <property type="entry name" value="E_motif"/>
    <property type="match status" value="1"/>
</dbReference>
<evidence type="ECO:0000313" key="5">
    <source>
        <dbReference type="EMBL" id="PKA62789.1"/>
    </source>
</evidence>
<dbReference type="AlphaFoldDB" id="A0A2I0B4T0"/>